<feature type="non-terminal residue" evidence="1">
    <location>
        <position position="1"/>
    </location>
</feature>
<dbReference type="AlphaFoldDB" id="A0A382ZI93"/>
<reference evidence="1" key="1">
    <citation type="submission" date="2018-05" db="EMBL/GenBank/DDBJ databases">
        <authorList>
            <person name="Lanie J.A."/>
            <person name="Ng W.-L."/>
            <person name="Kazmierczak K.M."/>
            <person name="Andrzejewski T.M."/>
            <person name="Davidsen T.M."/>
            <person name="Wayne K.J."/>
            <person name="Tettelin H."/>
            <person name="Glass J.I."/>
            <person name="Rusch D."/>
            <person name="Podicherti R."/>
            <person name="Tsui H.-C.T."/>
            <person name="Winkler M.E."/>
        </authorList>
    </citation>
    <scope>NUCLEOTIDE SEQUENCE</scope>
</reference>
<name>A0A382ZI93_9ZZZZ</name>
<sequence>RGFYRIKRPDVEYFSGLMGRLFTAG</sequence>
<dbReference type="EMBL" id="UINC01183999">
    <property type="protein sequence ID" value="SVD95010.1"/>
    <property type="molecule type" value="Genomic_DNA"/>
</dbReference>
<protein>
    <submittedName>
        <fullName evidence="1">Uncharacterized protein</fullName>
    </submittedName>
</protein>
<evidence type="ECO:0000313" key="1">
    <source>
        <dbReference type="EMBL" id="SVD95010.1"/>
    </source>
</evidence>
<proteinExistence type="predicted"/>
<organism evidence="1">
    <name type="scientific">marine metagenome</name>
    <dbReference type="NCBI Taxonomy" id="408172"/>
    <lineage>
        <taxon>unclassified sequences</taxon>
        <taxon>metagenomes</taxon>
        <taxon>ecological metagenomes</taxon>
    </lineage>
</organism>
<accession>A0A382ZI93</accession>
<gene>
    <name evidence="1" type="ORF">METZ01_LOCUS447864</name>
</gene>